<dbReference type="EMBL" id="MDET01000007">
    <property type="protein sequence ID" value="OQM76535.1"/>
    <property type="molecule type" value="Genomic_DNA"/>
</dbReference>
<comment type="subcellular location">
    <subcellularLocation>
        <location evidence="1">Cell outer membrane</location>
    </subcellularLocation>
</comment>
<dbReference type="PRINTS" id="PR01021">
    <property type="entry name" value="OMPADOMAIN"/>
</dbReference>
<dbReference type="PANTHER" id="PTHR30329">
    <property type="entry name" value="STATOR ELEMENT OF FLAGELLAR MOTOR COMPLEX"/>
    <property type="match status" value="1"/>
</dbReference>
<organism evidence="7 8">
    <name type="scientific">Manganibacter manganicus</name>
    <dbReference type="NCBI Taxonomy" id="1873176"/>
    <lineage>
        <taxon>Bacteria</taxon>
        <taxon>Pseudomonadati</taxon>
        <taxon>Pseudomonadota</taxon>
        <taxon>Alphaproteobacteria</taxon>
        <taxon>Hyphomicrobiales</taxon>
        <taxon>Phyllobacteriaceae</taxon>
        <taxon>Manganibacter</taxon>
    </lineage>
</organism>
<dbReference type="InterPro" id="IPR032608">
    <property type="entry name" value="DUF4892"/>
</dbReference>
<dbReference type="InterPro" id="IPR006664">
    <property type="entry name" value="OMP_bac"/>
</dbReference>
<reference evidence="7 8" key="1">
    <citation type="journal article" date="2016" name="Int. J. Syst. Evol. Microbiol.">
        <title>Pseudaminobacter manganicus sp. nov., isolated from sludge of a manganese mine.</title>
        <authorList>
            <person name="Li J."/>
            <person name="Huang J."/>
            <person name="Liao S."/>
            <person name="Wang G."/>
        </authorList>
    </citation>
    <scope>NUCLEOTIDE SEQUENCE [LARGE SCALE GENOMIC DNA]</scope>
    <source>
        <strain evidence="7 8">JH-7</strain>
    </source>
</reference>
<comment type="caution">
    <text evidence="7">The sequence shown here is derived from an EMBL/GenBank/DDBJ whole genome shotgun (WGS) entry which is preliminary data.</text>
</comment>
<protein>
    <submittedName>
        <fullName evidence="7">Flagellar motor protein MotB</fullName>
    </submittedName>
</protein>
<keyword evidence="3" id="KW-0998">Cell outer membrane</keyword>
<keyword evidence="8" id="KW-1185">Reference proteome</keyword>
<dbReference type="STRING" id="1873176.BFN67_14270"/>
<evidence type="ECO:0000256" key="1">
    <source>
        <dbReference type="ARBA" id="ARBA00004442"/>
    </source>
</evidence>
<dbReference type="Pfam" id="PF16234">
    <property type="entry name" value="DUF4892"/>
    <property type="match status" value="1"/>
</dbReference>
<dbReference type="RefSeq" id="WP_080918797.1">
    <property type="nucleotide sequence ID" value="NZ_MDET01000007.1"/>
</dbReference>
<dbReference type="AlphaFoldDB" id="A0A1V8RTN8"/>
<evidence type="ECO:0000313" key="7">
    <source>
        <dbReference type="EMBL" id="OQM76535.1"/>
    </source>
</evidence>
<proteinExistence type="predicted"/>
<feature type="chain" id="PRO_5012799793" evidence="5">
    <location>
        <begin position="20"/>
        <end position="319"/>
    </location>
</feature>
<keyword evidence="5" id="KW-0732">Signal</keyword>
<dbReference type="GO" id="GO:0009279">
    <property type="term" value="C:cell outer membrane"/>
    <property type="evidence" value="ECO:0007669"/>
    <property type="project" value="UniProtKB-SubCell"/>
</dbReference>
<dbReference type="PROSITE" id="PS51123">
    <property type="entry name" value="OMPA_2"/>
    <property type="match status" value="1"/>
</dbReference>
<feature type="domain" description="OmpA-like" evidence="6">
    <location>
        <begin position="204"/>
        <end position="319"/>
    </location>
</feature>
<evidence type="ECO:0000256" key="4">
    <source>
        <dbReference type="PROSITE-ProRule" id="PRU00473"/>
    </source>
</evidence>
<keyword evidence="7" id="KW-0969">Cilium</keyword>
<dbReference type="OrthoDB" id="9814546at2"/>
<evidence type="ECO:0000259" key="6">
    <source>
        <dbReference type="PROSITE" id="PS51123"/>
    </source>
</evidence>
<evidence type="ECO:0000256" key="3">
    <source>
        <dbReference type="ARBA" id="ARBA00023237"/>
    </source>
</evidence>
<dbReference type="InterPro" id="IPR006665">
    <property type="entry name" value="OmpA-like"/>
</dbReference>
<keyword evidence="7" id="KW-0282">Flagellum</keyword>
<gene>
    <name evidence="7" type="ORF">BFN67_14270</name>
</gene>
<accession>A0A1V8RTN8</accession>
<dbReference type="Gene3D" id="3.30.1330.60">
    <property type="entry name" value="OmpA-like domain"/>
    <property type="match status" value="1"/>
</dbReference>
<dbReference type="Pfam" id="PF00691">
    <property type="entry name" value="OmpA"/>
    <property type="match status" value="1"/>
</dbReference>
<name>A0A1V8RTN8_9HYPH</name>
<feature type="signal peptide" evidence="5">
    <location>
        <begin position="1"/>
        <end position="19"/>
    </location>
</feature>
<dbReference type="CDD" id="cd07185">
    <property type="entry name" value="OmpA_C-like"/>
    <property type="match status" value="1"/>
</dbReference>
<dbReference type="InterPro" id="IPR050330">
    <property type="entry name" value="Bact_OuterMem_StrucFunc"/>
</dbReference>
<keyword evidence="7" id="KW-0966">Cell projection</keyword>
<dbReference type="Proteomes" id="UP000191905">
    <property type="component" value="Unassembled WGS sequence"/>
</dbReference>
<evidence type="ECO:0000256" key="2">
    <source>
        <dbReference type="ARBA" id="ARBA00023136"/>
    </source>
</evidence>
<dbReference type="InterPro" id="IPR036737">
    <property type="entry name" value="OmpA-like_sf"/>
</dbReference>
<evidence type="ECO:0000256" key="5">
    <source>
        <dbReference type="SAM" id="SignalP"/>
    </source>
</evidence>
<keyword evidence="2 4" id="KW-0472">Membrane</keyword>
<dbReference type="SUPFAM" id="SSF103088">
    <property type="entry name" value="OmpA-like"/>
    <property type="match status" value="1"/>
</dbReference>
<dbReference type="PANTHER" id="PTHR30329:SF21">
    <property type="entry name" value="LIPOPROTEIN YIAD-RELATED"/>
    <property type="match status" value="1"/>
</dbReference>
<evidence type="ECO:0000313" key="8">
    <source>
        <dbReference type="Proteomes" id="UP000191905"/>
    </source>
</evidence>
<sequence length="319" mass="34918">MRFVLAIFICLFGIGVANATDVAGSADHPLIPRYEGSEIVSYDAQEFTDYRLMVAKAAVYGGLDKNLDATLPLEGKVTRLSYRAPADRSVLEVFRNYENALKAVGFEMVFTCEKDACGGRNFNHTIAAGKLYSLYGEYQAEQRYLAAKLSRPEGDVYATVYAVMNKSGGGPNANRTMVQLDVVELKPMEEKMAVLDAGALQSEIATEGRVAVYGILFDFDKADIRPDSKPQLQEIAALLKDSPDLKVLIVGHTDAKGALDYNRDLSLRRAKSVVATLTSVYRIDTGRLTAVGVGMAAPVATNRTEEGRAKNRRVEIVEW</sequence>